<protein>
    <submittedName>
        <fullName evidence="1">Uncharacterized protein</fullName>
    </submittedName>
</protein>
<sequence length="167" mass="19371">MYNIQFLKQIPPHLCSNRHVTGPGSALAYMNFLRKALIPIWKDSPMKSSNIRSTEAPYQRRMCLHRLDDGVGADESVISKYWQQCPRTELKLLIQTAHTIQEGHGNSGWWCDLTCDWLPFLLTREVLVMVSHWECTKKWSRGSWEVRLMVTLPENVLTERSGCMYSS</sequence>
<gene>
    <name evidence="1" type="ORF">E2C01_024464</name>
</gene>
<reference evidence="1 2" key="1">
    <citation type="submission" date="2019-05" db="EMBL/GenBank/DDBJ databases">
        <title>Another draft genome of Portunus trituberculatus and its Hox gene families provides insights of decapod evolution.</title>
        <authorList>
            <person name="Jeong J.-H."/>
            <person name="Song I."/>
            <person name="Kim S."/>
            <person name="Choi T."/>
            <person name="Kim D."/>
            <person name="Ryu S."/>
            <person name="Kim W."/>
        </authorList>
    </citation>
    <scope>NUCLEOTIDE SEQUENCE [LARGE SCALE GENOMIC DNA]</scope>
    <source>
        <tissue evidence="1">Muscle</tissue>
    </source>
</reference>
<dbReference type="Proteomes" id="UP000324222">
    <property type="component" value="Unassembled WGS sequence"/>
</dbReference>
<evidence type="ECO:0000313" key="1">
    <source>
        <dbReference type="EMBL" id="MPC31183.1"/>
    </source>
</evidence>
<evidence type="ECO:0000313" key="2">
    <source>
        <dbReference type="Proteomes" id="UP000324222"/>
    </source>
</evidence>
<comment type="caution">
    <text evidence="1">The sequence shown here is derived from an EMBL/GenBank/DDBJ whole genome shotgun (WGS) entry which is preliminary data.</text>
</comment>
<proteinExistence type="predicted"/>
<organism evidence="1 2">
    <name type="scientific">Portunus trituberculatus</name>
    <name type="common">Swimming crab</name>
    <name type="synonym">Neptunus trituberculatus</name>
    <dbReference type="NCBI Taxonomy" id="210409"/>
    <lineage>
        <taxon>Eukaryota</taxon>
        <taxon>Metazoa</taxon>
        <taxon>Ecdysozoa</taxon>
        <taxon>Arthropoda</taxon>
        <taxon>Crustacea</taxon>
        <taxon>Multicrustacea</taxon>
        <taxon>Malacostraca</taxon>
        <taxon>Eumalacostraca</taxon>
        <taxon>Eucarida</taxon>
        <taxon>Decapoda</taxon>
        <taxon>Pleocyemata</taxon>
        <taxon>Brachyura</taxon>
        <taxon>Eubrachyura</taxon>
        <taxon>Portunoidea</taxon>
        <taxon>Portunidae</taxon>
        <taxon>Portuninae</taxon>
        <taxon>Portunus</taxon>
    </lineage>
</organism>
<dbReference type="AlphaFoldDB" id="A0A5B7EDV8"/>
<accession>A0A5B7EDV8</accession>
<name>A0A5B7EDV8_PORTR</name>
<keyword evidence="2" id="KW-1185">Reference proteome</keyword>
<dbReference type="EMBL" id="VSRR010002384">
    <property type="protein sequence ID" value="MPC31183.1"/>
    <property type="molecule type" value="Genomic_DNA"/>
</dbReference>